<feature type="compositionally biased region" description="Basic and acidic residues" evidence="1">
    <location>
        <begin position="77"/>
        <end position="91"/>
    </location>
</feature>
<reference evidence="2" key="1">
    <citation type="journal article" date="2021" name="Genome Biol. Evol.">
        <title>A High-Quality Reference Genome for a Parasitic Bivalve with Doubly Uniparental Inheritance (Bivalvia: Unionida).</title>
        <authorList>
            <person name="Smith C.H."/>
        </authorList>
    </citation>
    <scope>NUCLEOTIDE SEQUENCE</scope>
    <source>
        <strain evidence="2">CHS0354</strain>
    </source>
</reference>
<feature type="region of interest" description="Disordered" evidence="1">
    <location>
        <begin position="69"/>
        <end position="91"/>
    </location>
</feature>
<name>A0AAE0WCL7_9BIVA</name>
<sequence>MTVKIGIRLEQNIAKAKSPTIATSSGSTQLKVDFPTWISPPVGLSLEITLIQLLSLSGVRFRLTEQVGHLQDTSGDESTRSVHPREAQERSKRLDIRRNCACLDPAINIDR</sequence>
<organism evidence="2 3">
    <name type="scientific">Potamilus streckersoni</name>
    <dbReference type="NCBI Taxonomy" id="2493646"/>
    <lineage>
        <taxon>Eukaryota</taxon>
        <taxon>Metazoa</taxon>
        <taxon>Spiralia</taxon>
        <taxon>Lophotrochozoa</taxon>
        <taxon>Mollusca</taxon>
        <taxon>Bivalvia</taxon>
        <taxon>Autobranchia</taxon>
        <taxon>Heteroconchia</taxon>
        <taxon>Palaeoheterodonta</taxon>
        <taxon>Unionida</taxon>
        <taxon>Unionoidea</taxon>
        <taxon>Unionidae</taxon>
        <taxon>Ambleminae</taxon>
        <taxon>Lampsilini</taxon>
        <taxon>Potamilus</taxon>
    </lineage>
</organism>
<keyword evidence="3" id="KW-1185">Reference proteome</keyword>
<protein>
    <submittedName>
        <fullName evidence="2">Uncharacterized protein</fullName>
    </submittedName>
</protein>
<reference evidence="2" key="2">
    <citation type="journal article" date="2021" name="Genome Biol. Evol.">
        <title>Developing a high-quality reference genome for a parasitic bivalve with doubly uniparental inheritance (Bivalvia: Unionida).</title>
        <authorList>
            <person name="Smith C.H."/>
        </authorList>
    </citation>
    <scope>NUCLEOTIDE SEQUENCE</scope>
    <source>
        <strain evidence="2">CHS0354</strain>
        <tissue evidence="2">Mantle</tissue>
    </source>
</reference>
<evidence type="ECO:0000256" key="1">
    <source>
        <dbReference type="SAM" id="MobiDB-lite"/>
    </source>
</evidence>
<dbReference type="AlphaFoldDB" id="A0AAE0WCL7"/>
<accession>A0AAE0WCL7</accession>
<dbReference type="Proteomes" id="UP001195483">
    <property type="component" value="Unassembled WGS sequence"/>
</dbReference>
<gene>
    <name evidence="2" type="ORF">CHS0354_011412</name>
</gene>
<proteinExistence type="predicted"/>
<evidence type="ECO:0000313" key="3">
    <source>
        <dbReference type="Proteomes" id="UP001195483"/>
    </source>
</evidence>
<comment type="caution">
    <text evidence="2">The sequence shown here is derived from an EMBL/GenBank/DDBJ whole genome shotgun (WGS) entry which is preliminary data.</text>
</comment>
<evidence type="ECO:0000313" key="2">
    <source>
        <dbReference type="EMBL" id="KAK3609721.1"/>
    </source>
</evidence>
<dbReference type="EMBL" id="JAEAOA010000707">
    <property type="protein sequence ID" value="KAK3609721.1"/>
    <property type="molecule type" value="Genomic_DNA"/>
</dbReference>
<reference evidence="2" key="3">
    <citation type="submission" date="2023-05" db="EMBL/GenBank/DDBJ databases">
        <authorList>
            <person name="Smith C.H."/>
        </authorList>
    </citation>
    <scope>NUCLEOTIDE SEQUENCE</scope>
    <source>
        <strain evidence="2">CHS0354</strain>
        <tissue evidence="2">Mantle</tissue>
    </source>
</reference>